<name>A0A317ZCP6_STAPS</name>
<proteinExistence type="predicted"/>
<accession>A0A317ZCP6</accession>
<comment type="caution">
    <text evidence="1">The sequence shown here is derived from an EMBL/GenBank/DDBJ whole genome shotgun (WGS) entry which is preliminary data.</text>
</comment>
<protein>
    <submittedName>
        <fullName evidence="1">AraC family transcriptional regulator</fullName>
    </submittedName>
</protein>
<reference evidence="1 2" key="1">
    <citation type="journal article" date="2018" name="Vet. Microbiol.">
        <title>Clonal diversity and geographic distribution of methicillin-resistant Staphylococcus pseudintermedius from Australian animals: Discovery of novel sequence types.</title>
        <authorList>
            <person name="Worthing K.A."/>
            <person name="Abraham S."/>
            <person name="Coombs G.W."/>
            <person name="Pang S."/>
            <person name="Saputra S."/>
            <person name="Jordan D."/>
            <person name="Trott D.J."/>
            <person name="Norris J.M."/>
        </authorList>
    </citation>
    <scope>NUCLEOTIDE SEQUENCE [LARGE SCALE GENOMIC DNA]</scope>
    <source>
        <strain evidence="1 2">ST71 3</strain>
    </source>
</reference>
<organism evidence="1 2">
    <name type="scientific">Staphylococcus pseudintermedius</name>
    <dbReference type="NCBI Taxonomy" id="283734"/>
    <lineage>
        <taxon>Bacteria</taxon>
        <taxon>Bacillati</taxon>
        <taxon>Bacillota</taxon>
        <taxon>Bacilli</taxon>
        <taxon>Bacillales</taxon>
        <taxon>Staphylococcaceae</taxon>
        <taxon>Staphylococcus</taxon>
        <taxon>Staphylococcus intermedius group</taxon>
    </lineage>
</organism>
<dbReference type="AlphaFoldDB" id="A0A317ZCP6"/>
<dbReference type="Proteomes" id="UP000246351">
    <property type="component" value="Unassembled WGS sequence"/>
</dbReference>
<sequence>MQGITIELMKQYTSSAYRVFNRIELFVSFEGVLTLELNGKKSHFYHQVAIINHNDIVKVKDAQAVAKISIPLHYFSEYQPHYLLGFFNQEKLSSHNIITTQIK</sequence>
<evidence type="ECO:0000313" key="1">
    <source>
        <dbReference type="EMBL" id="PWZ99876.1"/>
    </source>
</evidence>
<dbReference type="EMBL" id="QEIV01000012">
    <property type="protein sequence ID" value="PWZ99876.1"/>
    <property type="molecule type" value="Genomic_DNA"/>
</dbReference>
<gene>
    <name evidence="1" type="ORF">DD924_00175</name>
</gene>
<evidence type="ECO:0000313" key="2">
    <source>
        <dbReference type="Proteomes" id="UP000246351"/>
    </source>
</evidence>
<feature type="non-terminal residue" evidence="1">
    <location>
        <position position="103"/>
    </location>
</feature>